<protein>
    <submittedName>
        <fullName evidence="1">Uncharacterized protein</fullName>
    </submittedName>
</protein>
<reference evidence="1" key="2">
    <citation type="submission" date="2022-01" db="EMBL/GenBank/DDBJ databases">
        <authorList>
            <person name="Yamashiro T."/>
            <person name="Shiraishi A."/>
            <person name="Satake H."/>
            <person name="Nakayama K."/>
        </authorList>
    </citation>
    <scope>NUCLEOTIDE SEQUENCE</scope>
</reference>
<dbReference type="EMBL" id="BQNB010014824">
    <property type="protein sequence ID" value="GJT32824.1"/>
    <property type="molecule type" value="Genomic_DNA"/>
</dbReference>
<evidence type="ECO:0000313" key="1">
    <source>
        <dbReference type="EMBL" id="GJT32824.1"/>
    </source>
</evidence>
<dbReference type="Proteomes" id="UP001151760">
    <property type="component" value="Unassembled WGS sequence"/>
</dbReference>
<evidence type="ECO:0000313" key="2">
    <source>
        <dbReference type="Proteomes" id="UP001151760"/>
    </source>
</evidence>
<keyword evidence="2" id="KW-1185">Reference proteome</keyword>
<sequence>MSKSDMEHLVVKKPNLKVLFRDVSCDFAFCGIHVECGRMLSDRGLRAFVTLAAIAVIPNVSRTPSFMIILVAPAVVGHGIKHNAILKDFHSVCSSVEAIYASRLSATTRLFTTGLSSTTRLSPRRYPPLAILLASEVNAQKQHLATEMETL</sequence>
<proteinExistence type="predicted"/>
<organism evidence="1 2">
    <name type="scientific">Tanacetum coccineum</name>
    <dbReference type="NCBI Taxonomy" id="301880"/>
    <lineage>
        <taxon>Eukaryota</taxon>
        <taxon>Viridiplantae</taxon>
        <taxon>Streptophyta</taxon>
        <taxon>Embryophyta</taxon>
        <taxon>Tracheophyta</taxon>
        <taxon>Spermatophyta</taxon>
        <taxon>Magnoliopsida</taxon>
        <taxon>eudicotyledons</taxon>
        <taxon>Gunneridae</taxon>
        <taxon>Pentapetalae</taxon>
        <taxon>asterids</taxon>
        <taxon>campanulids</taxon>
        <taxon>Asterales</taxon>
        <taxon>Asteraceae</taxon>
        <taxon>Asteroideae</taxon>
        <taxon>Anthemideae</taxon>
        <taxon>Anthemidinae</taxon>
        <taxon>Tanacetum</taxon>
    </lineage>
</organism>
<gene>
    <name evidence="1" type="ORF">Tco_0923243</name>
</gene>
<name>A0ABQ5D1F3_9ASTR</name>
<reference evidence="1" key="1">
    <citation type="journal article" date="2022" name="Int. J. Mol. Sci.">
        <title>Draft Genome of Tanacetum Coccineum: Genomic Comparison of Closely Related Tanacetum-Family Plants.</title>
        <authorList>
            <person name="Yamashiro T."/>
            <person name="Shiraishi A."/>
            <person name="Nakayama K."/>
            <person name="Satake H."/>
        </authorList>
    </citation>
    <scope>NUCLEOTIDE SEQUENCE</scope>
</reference>
<accession>A0ABQ5D1F3</accession>
<comment type="caution">
    <text evidence="1">The sequence shown here is derived from an EMBL/GenBank/DDBJ whole genome shotgun (WGS) entry which is preliminary data.</text>
</comment>